<proteinExistence type="predicted"/>
<organism evidence="2 3">
    <name type="scientific">Russula ochroleuca</name>
    <dbReference type="NCBI Taxonomy" id="152965"/>
    <lineage>
        <taxon>Eukaryota</taxon>
        <taxon>Fungi</taxon>
        <taxon>Dikarya</taxon>
        <taxon>Basidiomycota</taxon>
        <taxon>Agaricomycotina</taxon>
        <taxon>Agaricomycetes</taxon>
        <taxon>Russulales</taxon>
        <taxon>Russulaceae</taxon>
        <taxon>Russula</taxon>
    </lineage>
</organism>
<accession>A0A9P5K0V7</accession>
<dbReference type="OrthoDB" id="3175052at2759"/>
<evidence type="ECO:0000313" key="3">
    <source>
        <dbReference type="Proteomes" id="UP000759537"/>
    </source>
</evidence>
<evidence type="ECO:0000256" key="1">
    <source>
        <dbReference type="SAM" id="MobiDB-lite"/>
    </source>
</evidence>
<gene>
    <name evidence="2" type="ORF">DFH94DRAFT_144113</name>
</gene>
<sequence length="302" mass="34132">MDNDQTDGFLGRIQNNIDFWPHRAPHFEMLGGDQWENRISTSQREGRGYDANQIMPREIVVYQDQPLESPSRPASYTSPANANHVDGFLHGTPQGGLYNTSPPQLPPGNHHTPGGHPAYNLWGTPNTAVSHVHPLVVKQAVQESTGPGGSMSSIQPPARSPQTGFNDVLPIQKRRVRGWRCPVLNCKSSPSRPQDQKRHLLTHFPRWIYCAVPDCPWRGDRPSAFISHWNRDHPSSSQAPHEDQYKIYDPQPLIKEVVEGTLCIRNAQKYAISMVQEKASKLGKPELCDNLWGRRRERLRKA</sequence>
<keyword evidence="3" id="KW-1185">Reference proteome</keyword>
<reference evidence="2" key="2">
    <citation type="journal article" date="2020" name="Nat. Commun.">
        <title>Large-scale genome sequencing of mycorrhizal fungi provides insights into the early evolution of symbiotic traits.</title>
        <authorList>
            <person name="Miyauchi S."/>
            <person name="Kiss E."/>
            <person name="Kuo A."/>
            <person name="Drula E."/>
            <person name="Kohler A."/>
            <person name="Sanchez-Garcia M."/>
            <person name="Morin E."/>
            <person name="Andreopoulos B."/>
            <person name="Barry K.W."/>
            <person name="Bonito G."/>
            <person name="Buee M."/>
            <person name="Carver A."/>
            <person name="Chen C."/>
            <person name="Cichocki N."/>
            <person name="Clum A."/>
            <person name="Culley D."/>
            <person name="Crous P.W."/>
            <person name="Fauchery L."/>
            <person name="Girlanda M."/>
            <person name="Hayes R.D."/>
            <person name="Keri Z."/>
            <person name="LaButti K."/>
            <person name="Lipzen A."/>
            <person name="Lombard V."/>
            <person name="Magnuson J."/>
            <person name="Maillard F."/>
            <person name="Murat C."/>
            <person name="Nolan M."/>
            <person name="Ohm R.A."/>
            <person name="Pangilinan J."/>
            <person name="Pereira M.F."/>
            <person name="Perotto S."/>
            <person name="Peter M."/>
            <person name="Pfister S."/>
            <person name="Riley R."/>
            <person name="Sitrit Y."/>
            <person name="Stielow J.B."/>
            <person name="Szollosi G."/>
            <person name="Zifcakova L."/>
            <person name="Stursova M."/>
            <person name="Spatafora J.W."/>
            <person name="Tedersoo L."/>
            <person name="Vaario L.M."/>
            <person name="Yamada A."/>
            <person name="Yan M."/>
            <person name="Wang P."/>
            <person name="Xu J."/>
            <person name="Bruns T."/>
            <person name="Baldrian P."/>
            <person name="Vilgalys R."/>
            <person name="Dunand C."/>
            <person name="Henrissat B."/>
            <person name="Grigoriev I.V."/>
            <person name="Hibbett D."/>
            <person name="Nagy L.G."/>
            <person name="Martin F.M."/>
        </authorList>
    </citation>
    <scope>NUCLEOTIDE SEQUENCE</scope>
    <source>
        <strain evidence="2">Prilba</strain>
    </source>
</reference>
<evidence type="ECO:0000313" key="2">
    <source>
        <dbReference type="EMBL" id="KAF8472937.1"/>
    </source>
</evidence>
<dbReference type="AlphaFoldDB" id="A0A9P5K0V7"/>
<protein>
    <submittedName>
        <fullName evidence="2">Uncharacterized protein</fullName>
    </submittedName>
</protein>
<comment type="caution">
    <text evidence="2">The sequence shown here is derived from an EMBL/GenBank/DDBJ whole genome shotgun (WGS) entry which is preliminary data.</text>
</comment>
<name>A0A9P5K0V7_9AGAM</name>
<feature type="region of interest" description="Disordered" evidence="1">
    <location>
        <begin position="143"/>
        <end position="165"/>
    </location>
</feature>
<dbReference type="Proteomes" id="UP000759537">
    <property type="component" value="Unassembled WGS sequence"/>
</dbReference>
<dbReference type="EMBL" id="WHVB01000019">
    <property type="protein sequence ID" value="KAF8472937.1"/>
    <property type="molecule type" value="Genomic_DNA"/>
</dbReference>
<reference evidence="2" key="1">
    <citation type="submission" date="2019-10" db="EMBL/GenBank/DDBJ databases">
        <authorList>
            <consortium name="DOE Joint Genome Institute"/>
            <person name="Kuo A."/>
            <person name="Miyauchi S."/>
            <person name="Kiss E."/>
            <person name="Drula E."/>
            <person name="Kohler A."/>
            <person name="Sanchez-Garcia M."/>
            <person name="Andreopoulos B."/>
            <person name="Barry K.W."/>
            <person name="Bonito G."/>
            <person name="Buee M."/>
            <person name="Carver A."/>
            <person name="Chen C."/>
            <person name="Cichocki N."/>
            <person name="Clum A."/>
            <person name="Culley D."/>
            <person name="Crous P.W."/>
            <person name="Fauchery L."/>
            <person name="Girlanda M."/>
            <person name="Hayes R."/>
            <person name="Keri Z."/>
            <person name="LaButti K."/>
            <person name="Lipzen A."/>
            <person name="Lombard V."/>
            <person name="Magnuson J."/>
            <person name="Maillard F."/>
            <person name="Morin E."/>
            <person name="Murat C."/>
            <person name="Nolan M."/>
            <person name="Ohm R."/>
            <person name="Pangilinan J."/>
            <person name="Pereira M."/>
            <person name="Perotto S."/>
            <person name="Peter M."/>
            <person name="Riley R."/>
            <person name="Sitrit Y."/>
            <person name="Stielow B."/>
            <person name="Szollosi G."/>
            <person name="Zifcakova L."/>
            <person name="Stursova M."/>
            <person name="Spatafora J.W."/>
            <person name="Tedersoo L."/>
            <person name="Vaario L.-M."/>
            <person name="Yamada A."/>
            <person name="Yan M."/>
            <person name="Wang P."/>
            <person name="Xu J."/>
            <person name="Bruns T."/>
            <person name="Baldrian P."/>
            <person name="Vilgalys R."/>
            <person name="Henrissat B."/>
            <person name="Grigoriev I.V."/>
            <person name="Hibbett D."/>
            <person name="Nagy L.G."/>
            <person name="Martin F.M."/>
        </authorList>
    </citation>
    <scope>NUCLEOTIDE SEQUENCE</scope>
    <source>
        <strain evidence="2">Prilba</strain>
    </source>
</reference>